<accession>A0ABY7MIF4</accession>
<evidence type="ECO:0000313" key="2">
    <source>
        <dbReference type="Proteomes" id="UP001179614"/>
    </source>
</evidence>
<dbReference type="EMBL" id="CP089391">
    <property type="protein sequence ID" value="WBL77731.1"/>
    <property type="molecule type" value="Genomic_DNA"/>
</dbReference>
<evidence type="ECO:0000313" key="1">
    <source>
        <dbReference type="EMBL" id="WBL77731.1"/>
    </source>
</evidence>
<organism evidence="1 2">
    <name type="scientific">Bradyrhizobium xenonodulans</name>
    <dbReference type="NCBI Taxonomy" id="2736875"/>
    <lineage>
        <taxon>Bacteria</taxon>
        <taxon>Pseudomonadati</taxon>
        <taxon>Pseudomonadota</taxon>
        <taxon>Alphaproteobacteria</taxon>
        <taxon>Hyphomicrobiales</taxon>
        <taxon>Nitrobacteraceae</taxon>
        <taxon>Bradyrhizobium</taxon>
    </lineage>
</organism>
<name>A0ABY7MIF4_9BRAD</name>
<keyword evidence="2" id="KW-1185">Reference proteome</keyword>
<dbReference type="InterPro" id="IPR001501">
    <property type="entry name" value="Ni-dep_hyd_lsu"/>
</dbReference>
<dbReference type="Gene3D" id="1.10.645.10">
    <property type="entry name" value="Cytochrome-c3 Hydrogenase, chain B"/>
    <property type="match status" value="1"/>
</dbReference>
<dbReference type="Proteomes" id="UP001179614">
    <property type="component" value="Chromosome"/>
</dbReference>
<reference evidence="1" key="1">
    <citation type="submission" date="2021-12" db="EMBL/GenBank/DDBJ databases">
        <title>Bradyrhizobium xenonodulans sp. nov.</title>
        <authorList>
            <person name="Claassens R."/>
            <person name="Venter S.N."/>
            <person name="Beukes C.W."/>
            <person name="Stepkowski T."/>
            <person name="Steenkamp E.T."/>
        </authorList>
    </citation>
    <scope>NUCLEOTIDE SEQUENCE</scope>
    <source>
        <strain evidence="1">14AB</strain>
    </source>
</reference>
<dbReference type="RefSeq" id="WP_270163030.1">
    <property type="nucleotide sequence ID" value="NZ_CP089391.1"/>
</dbReference>
<dbReference type="Pfam" id="PF00374">
    <property type="entry name" value="NiFeSe_Hases"/>
    <property type="match status" value="1"/>
</dbReference>
<dbReference type="SUPFAM" id="SSF56762">
    <property type="entry name" value="HydB/Nqo4-like"/>
    <property type="match status" value="1"/>
</dbReference>
<proteinExistence type="predicted"/>
<dbReference type="InterPro" id="IPR029014">
    <property type="entry name" value="NiFe-Hase_large"/>
</dbReference>
<gene>
    <name evidence="1" type="ORF">I3J27_32715</name>
</gene>
<protein>
    <submittedName>
        <fullName evidence="1">Nickel-dependent hydrogenase large subunit</fullName>
    </submittedName>
</protein>
<sequence>MTLPSSALIYRCNKDSKKQASRSGARILGKLRDVSDLNRPIHSARRDRDSEKRNNSICSWQRGLREAYRAIRKYLAEVVRELTSPAICRKQRDAKQPAGSHHLPAHSPAQCRIEQPFCHNSRETPDDAYVGSRPRTAARHWMAVGDGRIERYQINAPTTWNFSPRISFDADGPL</sequence>